<dbReference type="InterPro" id="IPR010930">
    <property type="entry name" value="Flg_bb/hook_C_dom"/>
</dbReference>
<dbReference type="InterPro" id="IPR053967">
    <property type="entry name" value="LlgE_F_G-like_D1"/>
</dbReference>
<dbReference type="Pfam" id="PF06429">
    <property type="entry name" value="Flg_bbr_C"/>
    <property type="match status" value="1"/>
</dbReference>
<dbReference type="InterPro" id="IPR020013">
    <property type="entry name" value="Flagellar_FlgE/F/G"/>
</dbReference>
<dbReference type="SUPFAM" id="SSF117143">
    <property type="entry name" value="Flagellar hook protein flgE"/>
    <property type="match status" value="1"/>
</dbReference>
<reference evidence="6 7" key="1">
    <citation type="submission" date="2016-12" db="EMBL/GenBank/DDBJ databases">
        <title>The whole genome sequencing and assembly of Bacillus cohnii DSM 6307T strain.</title>
        <authorList>
            <person name="Lee Y.-J."/>
            <person name="Yi H."/>
            <person name="Bahn Y.-S."/>
            <person name="Kim J.F."/>
            <person name="Lee D.-W."/>
        </authorList>
    </citation>
    <scope>NUCLEOTIDE SEQUENCE [LARGE SCALE GENOMIC DNA]</scope>
    <source>
        <strain evidence="6 7">DSM 6307</strain>
    </source>
</reference>
<dbReference type="InterPro" id="IPR001444">
    <property type="entry name" value="Flag_bb_rod_N"/>
</dbReference>
<evidence type="ECO:0000259" key="3">
    <source>
        <dbReference type="Pfam" id="PF00460"/>
    </source>
</evidence>
<sequence>MNRVLLNASNTMNQLQQQLDLIGHNIANVDTVGYKNRRGTFQELLAQQYNNQPLQRYEGGRNTPEGIRIGVGAKLAQTQLQLTQGSMKPTERMLDFAFTTEDQFFAVQYTSETGQEEVRYTRNGSLYLSPINNNEVMLVNSEGHPVLNTAGETIVFPDSITEVQLQPGGTVTASLPNGGAIASELAVAQIIRPQLLQAMGGSLFALPAENIGEDALTYLQGAGRNAISLQQGMLEQSNVDLANEMTNLTIAQRSYQFNARSIQMADQMMGLVNGLKS</sequence>
<keyword evidence="2" id="KW-0975">Bacterial flagellum</keyword>
<protein>
    <submittedName>
        <fullName evidence="6">Uncharacterized protein</fullName>
    </submittedName>
</protein>
<dbReference type="RefSeq" id="WP_066419441.1">
    <property type="nucleotide sequence ID" value="NZ_CP018866.1"/>
</dbReference>
<dbReference type="PANTHER" id="PTHR30435">
    <property type="entry name" value="FLAGELLAR PROTEIN"/>
    <property type="match status" value="1"/>
</dbReference>
<evidence type="ECO:0000259" key="4">
    <source>
        <dbReference type="Pfam" id="PF06429"/>
    </source>
</evidence>
<dbReference type="PANTHER" id="PTHR30435:SF19">
    <property type="entry name" value="FLAGELLAR BASAL-BODY ROD PROTEIN FLGG"/>
    <property type="match status" value="1"/>
</dbReference>
<dbReference type="NCBIfam" id="TIGR03506">
    <property type="entry name" value="FlgEFG_subfam"/>
    <property type="match status" value="1"/>
</dbReference>
<feature type="domain" description="Flagellar basal body rod protein N-terminal" evidence="3">
    <location>
        <begin position="5"/>
        <end position="35"/>
    </location>
</feature>
<feature type="domain" description="Flagellar basal-body/hook protein C-terminal" evidence="4">
    <location>
        <begin position="230"/>
        <end position="273"/>
    </location>
</feature>
<comment type="subcellular location">
    <subcellularLocation>
        <location evidence="2">Bacterial flagellum basal body</location>
    </subcellularLocation>
</comment>
<gene>
    <name evidence="6" type="ORF">BC6307_21485</name>
</gene>
<comment type="similarity">
    <text evidence="1 2">Belongs to the flagella basal body rod proteins family.</text>
</comment>
<dbReference type="GO" id="GO:0009425">
    <property type="term" value="C:bacterial-type flagellum basal body"/>
    <property type="evidence" value="ECO:0007669"/>
    <property type="project" value="UniProtKB-SubCell"/>
</dbReference>
<evidence type="ECO:0000313" key="7">
    <source>
        <dbReference type="Proteomes" id="UP000215224"/>
    </source>
</evidence>
<dbReference type="GO" id="GO:0071978">
    <property type="term" value="P:bacterial-type flagellum-dependent swarming motility"/>
    <property type="evidence" value="ECO:0007669"/>
    <property type="project" value="TreeGrafter"/>
</dbReference>
<organism evidence="6 7">
    <name type="scientific">Sutcliffiella cohnii</name>
    <dbReference type="NCBI Taxonomy" id="33932"/>
    <lineage>
        <taxon>Bacteria</taxon>
        <taxon>Bacillati</taxon>
        <taxon>Bacillota</taxon>
        <taxon>Bacilli</taxon>
        <taxon>Bacillales</taxon>
        <taxon>Bacillaceae</taxon>
        <taxon>Sutcliffiella</taxon>
    </lineage>
</organism>
<feature type="domain" description="Flagellar hook protein FlgE/F/G-like D1" evidence="5">
    <location>
        <begin position="103"/>
        <end position="173"/>
    </location>
</feature>
<evidence type="ECO:0000256" key="2">
    <source>
        <dbReference type="RuleBase" id="RU362116"/>
    </source>
</evidence>
<dbReference type="InterPro" id="IPR037925">
    <property type="entry name" value="FlgE/F/G-like"/>
</dbReference>
<dbReference type="Pfam" id="PF00460">
    <property type="entry name" value="Flg_bb_rod"/>
    <property type="match status" value="1"/>
</dbReference>
<evidence type="ECO:0000259" key="5">
    <source>
        <dbReference type="Pfam" id="PF22692"/>
    </source>
</evidence>
<evidence type="ECO:0000256" key="1">
    <source>
        <dbReference type="ARBA" id="ARBA00009677"/>
    </source>
</evidence>
<dbReference type="AlphaFoldDB" id="A0A223KWA7"/>
<dbReference type="STRING" id="1314751.GCA_001591425_03648"/>
<proteinExistence type="inferred from homology"/>
<accession>A0A223KWA7</accession>
<dbReference type="EMBL" id="CP018866">
    <property type="protein sequence ID" value="AST93654.1"/>
    <property type="molecule type" value="Genomic_DNA"/>
</dbReference>
<dbReference type="Pfam" id="PF22692">
    <property type="entry name" value="LlgE_F_G_D1"/>
    <property type="match status" value="1"/>
</dbReference>
<name>A0A223KWA7_9BACI</name>
<evidence type="ECO:0000313" key="6">
    <source>
        <dbReference type="EMBL" id="AST93654.1"/>
    </source>
</evidence>
<dbReference type="KEGG" id="bcoh:BC6307_21485"/>
<keyword evidence="7" id="KW-1185">Reference proteome</keyword>
<dbReference type="Proteomes" id="UP000215224">
    <property type="component" value="Chromosome"/>
</dbReference>